<dbReference type="NCBIfam" id="NF006130">
    <property type="entry name" value="PRK08274.1"/>
    <property type="match status" value="1"/>
</dbReference>
<dbReference type="AlphaFoldDB" id="A0A3A9Z6A2"/>
<accession>A0A3A9Z6A2</accession>
<gene>
    <name evidence="6" type="ORF">D7294_10010</name>
</gene>
<dbReference type="SUPFAM" id="SSF51905">
    <property type="entry name" value="FAD/NAD(P)-binding domain"/>
    <property type="match status" value="1"/>
</dbReference>
<dbReference type="EMBL" id="RBAL01000004">
    <property type="protein sequence ID" value="RKN44002.1"/>
    <property type="molecule type" value="Genomic_DNA"/>
</dbReference>
<dbReference type="Pfam" id="PF00890">
    <property type="entry name" value="FAD_binding_2"/>
    <property type="match status" value="1"/>
</dbReference>
<keyword evidence="4" id="KW-0560">Oxidoreductase</keyword>
<evidence type="ECO:0000256" key="1">
    <source>
        <dbReference type="ARBA" id="ARBA00001974"/>
    </source>
</evidence>
<proteinExistence type="predicted"/>
<dbReference type="InterPro" id="IPR003953">
    <property type="entry name" value="FAD-dep_OxRdtase_2_FAD-bd"/>
</dbReference>
<comment type="cofactor">
    <cofactor evidence="1">
        <name>FAD</name>
        <dbReference type="ChEBI" id="CHEBI:57692"/>
    </cofactor>
</comment>
<dbReference type="GO" id="GO:0033765">
    <property type="term" value="F:steroid dehydrogenase activity, acting on the CH-CH group of donors"/>
    <property type="evidence" value="ECO:0007669"/>
    <property type="project" value="UniProtKB-ARBA"/>
</dbReference>
<protein>
    <submittedName>
        <fullName evidence="6">FAD-binding dehydrogenase</fullName>
    </submittedName>
</protein>
<dbReference type="PANTHER" id="PTHR43400">
    <property type="entry name" value="FUMARATE REDUCTASE"/>
    <property type="match status" value="1"/>
</dbReference>
<dbReference type="Proteomes" id="UP000272474">
    <property type="component" value="Unassembled WGS sequence"/>
</dbReference>
<dbReference type="InterPro" id="IPR027477">
    <property type="entry name" value="Succ_DH/fumarate_Rdtase_cat_sf"/>
</dbReference>
<dbReference type="Gene3D" id="3.90.700.10">
    <property type="entry name" value="Succinate dehydrogenase/fumarate reductase flavoprotein, catalytic domain"/>
    <property type="match status" value="1"/>
</dbReference>
<comment type="caution">
    <text evidence="6">The sequence shown here is derived from an EMBL/GenBank/DDBJ whole genome shotgun (WGS) entry which is preliminary data.</text>
</comment>
<dbReference type="InterPro" id="IPR036188">
    <property type="entry name" value="FAD/NAD-bd_sf"/>
</dbReference>
<keyword evidence="2" id="KW-0285">Flavoprotein</keyword>
<keyword evidence="7" id="KW-1185">Reference proteome</keyword>
<name>A0A3A9Z6A2_9ACTN</name>
<evidence type="ECO:0000313" key="6">
    <source>
        <dbReference type="EMBL" id="RKN44002.1"/>
    </source>
</evidence>
<evidence type="ECO:0000313" key="7">
    <source>
        <dbReference type="Proteomes" id="UP000272474"/>
    </source>
</evidence>
<dbReference type="RefSeq" id="WP_120677754.1">
    <property type="nucleotide sequence ID" value="NZ_RBAL01000004.1"/>
</dbReference>
<feature type="domain" description="FAD-dependent oxidoreductase 2 FAD-binding" evidence="5">
    <location>
        <begin position="25"/>
        <end position="491"/>
    </location>
</feature>
<sequence length="507" mass="53938">MPPATPHPTHPAPGAAAGAPGERADVVVVGAGNAGFCAAHAAAERGRRVILLERAAEAEAGGNSYYTAGATRIVHAGLDELREFVVPDARHPLTTVPAYTAEDFGADMAKVTEGRNDKAMTEVLVAESQDTVRWLVSLGLAYRLMYERQAYRRPDGTYLFWGGLHLGNVGGGQGLLADHTRVARRLGVDIRYGHGVTGLRTENGRVTGVTCTRPDGTRGTLAADSVVLASGGFEASAELRERHLGPGWARAKVRGTPENTGELLIAALELGAAKGGDWSTCHSVQWDAFLPENESNRELTNRLTRQSYPLGVIVNREGRRFLDEGADFRNYTYAKYGREILRQPGSVAWQIFDAALRPMLRTEEYDMPGISVVTADTPGELADAAGIDRAAFEDTLAAFNASIDRSVPFDATVKDGRRAAVHPPKSNWAAPLETPPYYAYAVTCGITFTFGGLKGDLDGRVLDGQGRPIPGLFACGEALGGLFSGNYPGGSGLTAGMVFGRRAGRAA</sequence>
<evidence type="ECO:0000256" key="3">
    <source>
        <dbReference type="ARBA" id="ARBA00022827"/>
    </source>
</evidence>
<dbReference type="PANTHER" id="PTHR43400:SF7">
    <property type="entry name" value="FAD-DEPENDENT OXIDOREDUCTASE 2 FAD BINDING DOMAIN-CONTAINING PROTEIN"/>
    <property type="match status" value="1"/>
</dbReference>
<organism evidence="6 7">
    <name type="scientific">Streptomyces hoynatensis</name>
    <dbReference type="NCBI Taxonomy" id="1141874"/>
    <lineage>
        <taxon>Bacteria</taxon>
        <taxon>Bacillati</taxon>
        <taxon>Actinomycetota</taxon>
        <taxon>Actinomycetes</taxon>
        <taxon>Kitasatosporales</taxon>
        <taxon>Streptomycetaceae</taxon>
        <taxon>Streptomyces</taxon>
    </lineage>
</organism>
<dbReference type="InterPro" id="IPR050315">
    <property type="entry name" value="FAD-oxidoreductase_2"/>
</dbReference>
<dbReference type="OrthoDB" id="9813348at2"/>
<dbReference type="Gene3D" id="3.50.50.60">
    <property type="entry name" value="FAD/NAD(P)-binding domain"/>
    <property type="match status" value="1"/>
</dbReference>
<reference evidence="6 7" key="1">
    <citation type="journal article" date="2014" name="Int. J. Syst. Evol. Microbiol.">
        <title>Streptomyces hoynatensis sp. nov., isolated from deep marine sediment.</title>
        <authorList>
            <person name="Veyisoglu A."/>
            <person name="Sahin N."/>
        </authorList>
    </citation>
    <scope>NUCLEOTIDE SEQUENCE [LARGE SCALE GENOMIC DNA]</scope>
    <source>
        <strain evidence="6 7">KCTC 29097</strain>
    </source>
</reference>
<dbReference type="SUPFAM" id="SSF56425">
    <property type="entry name" value="Succinate dehydrogenase/fumarate reductase flavoprotein, catalytic domain"/>
    <property type="match status" value="1"/>
</dbReference>
<evidence type="ECO:0000259" key="5">
    <source>
        <dbReference type="Pfam" id="PF00890"/>
    </source>
</evidence>
<evidence type="ECO:0000256" key="2">
    <source>
        <dbReference type="ARBA" id="ARBA00022630"/>
    </source>
</evidence>
<keyword evidence="3" id="KW-0274">FAD</keyword>
<evidence type="ECO:0000256" key="4">
    <source>
        <dbReference type="ARBA" id="ARBA00023002"/>
    </source>
</evidence>